<evidence type="ECO:0000313" key="2">
    <source>
        <dbReference type="EMBL" id="GHA30644.1"/>
    </source>
</evidence>
<evidence type="ECO:0000256" key="1">
    <source>
        <dbReference type="SAM" id="MobiDB-lite"/>
    </source>
</evidence>
<keyword evidence="3" id="KW-1185">Reference proteome</keyword>
<feature type="compositionally biased region" description="Basic and acidic residues" evidence="1">
    <location>
        <begin position="13"/>
        <end position="22"/>
    </location>
</feature>
<name>A0ABQ3CPR3_9ACTN</name>
<accession>A0ABQ3CPR3</accession>
<dbReference type="EMBL" id="BMVN01000012">
    <property type="protein sequence ID" value="GHA30644.1"/>
    <property type="molecule type" value="Genomic_DNA"/>
</dbReference>
<gene>
    <name evidence="2" type="ORF">GCM10010345_39420</name>
</gene>
<protein>
    <submittedName>
        <fullName evidence="2">Uncharacterized protein</fullName>
    </submittedName>
</protein>
<evidence type="ECO:0000313" key="3">
    <source>
        <dbReference type="Proteomes" id="UP000653644"/>
    </source>
</evidence>
<organism evidence="2 3">
    <name type="scientific">Streptomyces canarius</name>
    <dbReference type="NCBI Taxonomy" id="285453"/>
    <lineage>
        <taxon>Bacteria</taxon>
        <taxon>Bacillati</taxon>
        <taxon>Actinomycetota</taxon>
        <taxon>Actinomycetes</taxon>
        <taxon>Kitasatosporales</taxon>
        <taxon>Streptomycetaceae</taxon>
        <taxon>Streptomyces</taxon>
    </lineage>
</organism>
<feature type="compositionally biased region" description="Pro residues" evidence="1">
    <location>
        <begin position="1"/>
        <end position="12"/>
    </location>
</feature>
<sequence>MPLAPQCPPGEPGEPRERRADTRGAPFSGHEARQPVAVGSPVTRIAPFASLPAVRPCEAFRPSSVCFGRDRADARIAPVRPAPPCSPASREAGVNIRREGTPVWEDAQAHGAENRGREATGIPAEPSSDTGVSRAAVRK</sequence>
<feature type="region of interest" description="Disordered" evidence="1">
    <location>
        <begin position="77"/>
        <end position="96"/>
    </location>
</feature>
<feature type="region of interest" description="Disordered" evidence="1">
    <location>
        <begin position="1"/>
        <end position="38"/>
    </location>
</feature>
<dbReference type="Proteomes" id="UP000653644">
    <property type="component" value="Unassembled WGS sequence"/>
</dbReference>
<comment type="caution">
    <text evidence="2">The sequence shown here is derived from an EMBL/GenBank/DDBJ whole genome shotgun (WGS) entry which is preliminary data.</text>
</comment>
<feature type="region of interest" description="Disordered" evidence="1">
    <location>
        <begin position="106"/>
        <end position="139"/>
    </location>
</feature>
<reference evidence="3" key="1">
    <citation type="journal article" date="2019" name="Int. J. Syst. Evol. Microbiol.">
        <title>The Global Catalogue of Microorganisms (GCM) 10K type strain sequencing project: providing services to taxonomists for standard genome sequencing and annotation.</title>
        <authorList>
            <consortium name="The Broad Institute Genomics Platform"/>
            <consortium name="The Broad Institute Genome Sequencing Center for Infectious Disease"/>
            <person name="Wu L."/>
            <person name="Ma J."/>
        </authorList>
    </citation>
    <scope>NUCLEOTIDE SEQUENCE [LARGE SCALE GENOMIC DNA]</scope>
    <source>
        <strain evidence="3">JCM 4733</strain>
    </source>
</reference>
<proteinExistence type="predicted"/>